<dbReference type="EMBL" id="BMHP01000003">
    <property type="protein sequence ID" value="GGD80675.1"/>
    <property type="molecule type" value="Genomic_DNA"/>
</dbReference>
<dbReference type="SMART" id="SM00871">
    <property type="entry name" value="AraC_E_bind"/>
    <property type="match status" value="1"/>
</dbReference>
<evidence type="ECO:0000313" key="3">
    <source>
        <dbReference type="Proteomes" id="UP000612456"/>
    </source>
</evidence>
<organism evidence="2 3">
    <name type="scientific">Paenibacillus nasutitermitis</name>
    <dbReference type="NCBI Taxonomy" id="1652958"/>
    <lineage>
        <taxon>Bacteria</taxon>
        <taxon>Bacillati</taxon>
        <taxon>Bacillota</taxon>
        <taxon>Bacilli</taxon>
        <taxon>Bacillales</taxon>
        <taxon>Paenibacillaceae</taxon>
        <taxon>Paenibacillus</taxon>
    </lineage>
</organism>
<dbReference type="Gene3D" id="3.20.80.10">
    <property type="entry name" value="Regulatory factor, effector binding domain"/>
    <property type="match status" value="1"/>
</dbReference>
<dbReference type="InterPro" id="IPR010499">
    <property type="entry name" value="AraC_E-bd"/>
</dbReference>
<sequence length="152" mass="17506">MKNNQVEMIALEAKHYVGVPVTVAFQKHDPDRIKEANRIFIEKKHDIQGIVNEREYVCPHFANDVLFTYIYCMEVSEISHIPEGMIGFSLSAQRYAKVRSADEDPYALIMNYLETNGLENNTRSLALEVFKFGEEQNFHNADILVPVKDPRS</sequence>
<reference evidence="2" key="1">
    <citation type="journal article" date="2014" name="Int. J. Syst. Evol. Microbiol.">
        <title>Complete genome sequence of Corynebacterium casei LMG S-19264T (=DSM 44701T), isolated from a smear-ripened cheese.</title>
        <authorList>
            <consortium name="US DOE Joint Genome Institute (JGI-PGF)"/>
            <person name="Walter F."/>
            <person name="Albersmeier A."/>
            <person name="Kalinowski J."/>
            <person name="Ruckert C."/>
        </authorList>
    </citation>
    <scope>NUCLEOTIDE SEQUENCE</scope>
    <source>
        <strain evidence="2">CGMCC 1.15178</strain>
    </source>
</reference>
<dbReference type="SUPFAM" id="SSF55136">
    <property type="entry name" value="Probable bacterial effector-binding domain"/>
    <property type="match status" value="1"/>
</dbReference>
<reference evidence="2" key="2">
    <citation type="submission" date="2020-09" db="EMBL/GenBank/DDBJ databases">
        <authorList>
            <person name="Sun Q."/>
            <person name="Zhou Y."/>
        </authorList>
    </citation>
    <scope>NUCLEOTIDE SEQUENCE</scope>
    <source>
        <strain evidence="2">CGMCC 1.15178</strain>
    </source>
</reference>
<protein>
    <recommendedName>
        <fullName evidence="1">AraC effector-binding domain-containing protein</fullName>
    </recommendedName>
</protein>
<dbReference type="RefSeq" id="WP_188994863.1">
    <property type="nucleotide sequence ID" value="NZ_BMHP01000003.1"/>
</dbReference>
<evidence type="ECO:0000259" key="1">
    <source>
        <dbReference type="SMART" id="SM00871"/>
    </source>
</evidence>
<proteinExistence type="predicted"/>
<comment type="caution">
    <text evidence="2">The sequence shown here is derived from an EMBL/GenBank/DDBJ whole genome shotgun (WGS) entry which is preliminary data.</text>
</comment>
<name>A0A917DYE1_9BACL</name>
<dbReference type="InterPro" id="IPR029441">
    <property type="entry name" value="Cass2"/>
</dbReference>
<keyword evidence="3" id="KW-1185">Reference proteome</keyword>
<dbReference type="Pfam" id="PF14526">
    <property type="entry name" value="Cass2"/>
    <property type="match status" value="1"/>
</dbReference>
<dbReference type="AlphaFoldDB" id="A0A917DYE1"/>
<gene>
    <name evidence="2" type="ORF">GCM10010911_43520</name>
</gene>
<accession>A0A917DYE1</accession>
<evidence type="ECO:0000313" key="2">
    <source>
        <dbReference type="EMBL" id="GGD80675.1"/>
    </source>
</evidence>
<feature type="domain" description="AraC effector-binding" evidence="1">
    <location>
        <begin position="4"/>
        <end position="148"/>
    </location>
</feature>
<dbReference type="Proteomes" id="UP000612456">
    <property type="component" value="Unassembled WGS sequence"/>
</dbReference>
<dbReference type="InterPro" id="IPR011256">
    <property type="entry name" value="Reg_factor_effector_dom_sf"/>
</dbReference>